<evidence type="ECO:0000256" key="1">
    <source>
        <dbReference type="SAM" id="Phobius"/>
    </source>
</evidence>
<feature type="transmembrane region" description="Helical" evidence="1">
    <location>
        <begin position="465"/>
        <end position="487"/>
    </location>
</feature>
<accession>A0A951QQJ9</accession>
<protein>
    <submittedName>
        <fullName evidence="2">Uncharacterized protein</fullName>
    </submittedName>
</protein>
<organism evidence="2 3">
    <name type="scientific">Cyanomargarita calcarea GSE-NOS-MK-12-04C</name>
    <dbReference type="NCBI Taxonomy" id="2839659"/>
    <lineage>
        <taxon>Bacteria</taxon>
        <taxon>Bacillati</taxon>
        <taxon>Cyanobacteriota</taxon>
        <taxon>Cyanophyceae</taxon>
        <taxon>Nostocales</taxon>
        <taxon>Cyanomargaritaceae</taxon>
        <taxon>Cyanomargarita</taxon>
    </lineage>
</organism>
<keyword evidence="1" id="KW-1133">Transmembrane helix</keyword>
<keyword evidence="1" id="KW-0472">Membrane</keyword>
<feature type="transmembrane region" description="Helical" evidence="1">
    <location>
        <begin position="12"/>
        <end position="35"/>
    </location>
</feature>
<reference evidence="2" key="1">
    <citation type="submission" date="2021-05" db="EMBL/GenBank/DDBJ databases">
        <authorList>
            <person name="Pietrasiak N."/>
            <person name="Ward R."/>
            <person name="Stajich J.E."/>
            <person name="Kurbessoian T."/>
        </authorList>
    </citation>
    <scope>NUCLEOTIDE SEQUENCE</scope>
    <source>
        <strain evidence="2">GSE-NOS-MK-12-04C</strain>
    </source>
</reference>
<name>A0A951QQJ9_9CYAN</name>
<dbReference type="Proteomes" id="UP000729701">
    <property type="component" value="Unassembled WGS sequence"/>
</dbReference>
<dbReference type="AlphaFoldDB" id="A0A951QQJ9"/>
<evidence type="ECO:0000313" key="2">
    <source>
        <dbReference type="EMBL" id="MBW4670250.1"/>
    </source>
</evidence>
<proteinExistence type="predicted"/>
<reference evidence="2" key="2">
    <citation type="journal article" date="2022" name="Microbiol. Resour. Announc.">
        <title>Metagenome Sequencing to Explore Phylogenomics of Terrestrial Cyanobacteria.</title>
        <authorList>
            <person name="Ward R.D."/>
            <person name="Stajich J.E."/>
            <person name="Johansen J.R."/>
            <person name="Huntemann M."/>
            <person name="Clum A."/>
            <person name="Foster B."/>
            <person name="Foster B."/>
            <person name="Roux S."/>
            <person name="Palaniappan K."/>
            <person name="Varghese N."/>
            <person name="Mukherjee S."/>
            <person name="Reddy T.B.K."/>
            <person name="Daum C."/>
            <person name="Copeland A."/>
            <person name="Chen I.A."/>
            <person name="Ivanova N.N."/>
            <person name="Kyrpides N.C."/>
            <person name="Shapiro N."/>
            <person name="Eloe-Fadrosh E.A."/>
            <person name="Pietrasiak N."/>
        </authorList>
    </citation>
    <scope>NUCLEOTIDE SEQUENCE</scope>
    <source>
        <strain evidence="2">GSE-NOS-MK-12-04C</strain>
    </source>
</reference>
<evidence type="ECO:0000313" key="3">
    <source>
        <dbReference type="Proteomes" id="UP000729701"/>
    </source>
</evidence>
<sequence>MNLPFILDVSLGLIFIYLILSLLASEIQELVATVFQWRAEHLRRSIEVLLSGDAENSEEARIIQLANQIYANPLIKGINQEAKGFLAVLPRRFTWSIASFYRGFKKPQPGFQETVSVFGKENHSGPSYIPAETFATSLMETLQIPTLTQKLTESRLESFKNQSLNEIQDIIFQLQDQAIADDHFPQFLSTVYQGFAGVQADFEQVSWNFQQNEINLNDSMTRMAESLDRYINYFQEEMPKDELSGKALRRLQFIRKDVFNDVEKSISIGRLRPNIKEVVQLVNTGSNVYKEFTAAIQDQDSETYQNLHKVIQMLPDSVAKKLDVLADRAQTRVKNTGESIGTLRQEIETYFDRTMDRASGVYKRNAKGVALLIGFGLAVTANADALHMVERLSKDSALRDTITNNAGEVLRQNPNSSLVNLENLKNQAEQVLTDVSLPIGWTDVNLRQQIGWAPRQREIFPVFKFLSMILGWIISGVAIAMGAPFWFDLLGKVVNVRNTGKAPASSSDNQVK</sequence>
<gene>
    <name evidence="2" type="ORF">KME60_23260</name>
</gene>
<comment type="caution">
    <text evidence="2">The sequence shown here is derived from an EMBL/GenBank/DDBJ whole genome shotgun (WGS) entry which is preliminary data.</text>
</comment>
<dbReference type="EMBL" id="JAHHGZ010000028">
    <property type="protein sequence ID" value="MBW4670250.1"/>
    <property type="molecule type" value="Genomic_DNA"/>
</dbReference>
<keyword evidence="1" id="KW-0812">Transmembrane</keyword>